<dbReference type="AlphaFoldDB" id="A0A316FQR3"/>
<dbReference type="OrthoDB" id="9761531at2"/>
<keyword evidence="3 6" id="KW-0812">Transmembrane</keyword>
<feature type="transmembrane region" description="Helical" evidence="6">
    <location>
        <begin position="473"/>
        <end position="495"/>
    </location>
</feature>
<evidence type="ECO:0000313" key="10">
    <source>
        <dbReference type="EMBL" id="PWK50949.1"/>
    </source>
</evidence>
<dbReference type="PANTHER" id="PTHR30619">
    <property type="entry name" value="DNA INTERNALIZATION/COMPETENCE PROTEIN COMEC/REC2"/>
    <property type="match status" value="1"/>
</dbReference>
<protein>
    <submittedName>
        <fullName evidence="10">Competence protein ComEC</fullName>
    </submittedName>
</protein>
<sequence length="803" mass="90173">MRIFALSFLAGCCGLWLQTQLISNTVQLLLATALIILFFSASYCCRVRMGIIGLAGCLAGVLWANWHASNQLQYRLPLSKERLSVELTGSVCSIPEISEHHASFLFCVDESASSRLPEFTEKQSSDRLHSKPLMPRKLLLSWYYPEQTVAQGQRWLLSLKVKSPYSNMVPGTFDFERWALTSGIDGTGYVGEASLLTSIDSRFSYDRLRVSLIEQLQQVVSSSDYSGWHLSLMVGYRSLLSEQQFDMLKQSGTAHLIAISGLHVGLVFLWSFWILSWLWRRSRRLCLWLPAHSFAMVMALVITTFFSLFAGFELPTQRALIALLILVLSRIFLVKWSSLSLLSLTIMALLVWQPLSVLQEGFWLSLSAISIIYWVAGGQSSRGLLFWVKLQLFLSLGMATLSAVLFGSFSLNAVLANLIAIPLVSFIILPLDLLAYVAIFVSPTLASLIIHLNDYFIAGLTHWLSFLNEQVKAVAVSQLMIMIIGILVLMSFFWFYFRQGFLALLLVVNGFVIVSFLIVSREPSLINTLDTNTSALNPINIKMPVLKVYFLDIGQGLSVVANWQDRWLVYDTGFANEAVNAAKSSLLPFLNYLGVKQLDWLIVSHNDADHIGGLPYLLQHMPVNQLILGEDSADQVGNCHTTAFKDKGVLLEWFSANTSENLSKIFSRNNASCLVKITVKDRSILLTGDIERVAEMRLLDQSPERLKANVVLMPHHGSKTSSSWSFVAQTGAEYAIASAAYLNRFNHPSDEVEQRYQTLQIKTYTTWRSGLITLIIDNSGALTLKQYRPLHKRFWNHSSISRI</sequence>
<proteinExistence type="predicted"/>
<dbReference type="NCBIfam" id="TIGR00360">
    <property type="entry name" value="ComEC_N-term"/>
    <property type="match status" value="1"/>
</dbReference>
<keyword evidence="5 6" id="KW-0472">Membrane</keyword>
<dbReference type="CDD" id="cd07731">
    <property type="entry name" value="ComA-like_MBL-fold"/>
    <property type="match status" value="1"/>
</dbReference>
<keyword evidence="11" id="KW-1185">Reference proteome</keyword>
<dbReference type="PANTHER" id="PTHR30619:SF1">
    <property type="entry name" value="RECOMBINATION PROTEIN 2"/>
    <property type="match status" value="1"/>
</dbReference>
<evidence type="ECO:0000259" key="7">
    <source>
        <dbReference type="Pfam" id="PF00753"/>
    </source>
</evidence>
<dbReference type="InterPro" id="IPR025405">
    <property type="entry name" value="DUF4131"/>
</dbReference>
<feature type="transmembrane region" description="Helical" evidence="6">
    <location>
        <begin position="361"/>
        <end position="380"/>
    </location>
</feature>
<dbReference type="Pfam" id="PF03772">
    <property type="entry name" value="Competence"/>
    <property type="match status" value="1"/>
</dbReference>
<evidence type="ECO:0000259" key="8">
    <source>
        <dbReference type="Pfam" id="PF03772"/>
    </source>
</evidence>
<dbReference type="GO" id="GO:0030420">
    <property type="term" value="P:establishment of competence for transformation"/>
    <property type="evidence" value="ECO:0007669"/>
    <property type="project" value="InterPro"/>
</dbReference>
<reference evidence="10 11" key="1">
    <citation type="submission" date="2018-05" db="EMBL/GenBank/DDBJ databases">
        <title>Genomic Encyclopedia of Type Strains, Phase IV (KMG-IV): sequencing the most valuable type-strain genomes for metagenomic binning, comparative biology and taxonomic classification.</title>
        <authorList>
            <person name="Goeker M."/>
        </authorList>
    </citation>
    <scope>NUCLEOTIDE SEQUENCE [LARGE SCALE GENOMIC DNA]</scope>
    <source>
        <strain evidence="10 11">DSM 25350</strain>
    </source>
</reference>
<dbReference type="InterPro" id="IPR036866">
    <property type="entry name" value="RibonucZ/Hydroxyglut_hydro"/>
</dbReference>
<evidence type="ECO:0000256" key="5">
    <source>
        <dbReference type="ARBA" id="ARBA00023136"/>
    </source>
</evidence>
<dbReference type="InterPro" id="IPR001279">
    <property type="entry name" value="Metallo-B-lactamas"/>
</dbReference>
<evidence type="ECO:0000259" key="9">
    <source>
        <dbReference type="Pfam" id="PF13567"/>
    </source>
</evidence>
<keyword evidence="2" id="KW-1003">Cell membrane</keyword>
<feature type="transmembrane region" description="Helical" evidence="6">
    <location>
        <begin position="27"/>
        <end position="44"/>
    </location>
</feature>
<gene>
    <name evidence="10" type="ORF">C8D97_106242</name>
</gene>
<evidence type="ECO:0000256" key="3">
    <source>
        <dbReference type="ARBA" id="ARBA00022692"/>
    </source>
</evidence>
<feature type="transmembrane region" description="Helical" evidence="6">
    <location>
        <begin position="501"/>
        <end position="519"/>
    </location>
</feature>
<feature type="transmembrane region" description="Helical" evidence="6">
    <location>
        <begin position="254"/>
        <end position="275"/>
    </location>
</feature>
<feature type="transmembrane region" description="Helical" evidence="6">
    <location>
        <begin position="51"/>
        <end position="68"/>
    </location>
</feature>
<dbReference type="InterPro" id="IPR035681">
    <property type="entry name" value="ComA-like_MBL"/>
</dbReference>
<dbReference type="InterPro" id="IPR004477">
    <property type="entry name" value="ComEC_N"/>
</dbReference>
<feature type="domain" description="Metallo-beta-lactamase" evidence="7">
    <location>
        <begin position="554"/>
        <end position="733"/>
    </location>
</feature>
<keyword evidence="4 6" id="KW-1133">Transmembrane helix</keyword>
<dbReference type="Pfam" id="PF00753">
    <property type="entry name" value="Lactamase_B"/>
    <property type="match status" value="1"/>
</dbReference>
<comment type="subcellular location">
    <subcellularLocation>
        <location evidence="1">Cell membrane</location>
        <topology evidence="1">Multi-pass membrane protein</topology>
    </subcellularLocation>
</comment>
<dbReference type="NCBIfam" id="TIGR00361">
    <property type="entry name" value="ComEC_Rec2"/>
    <property type="match status" value="1"/>
</dbReference>
<evidence type="ECO:0000256" key="1">
    <source>
        <dbReference type="ARBA" id="ARBA00004651"/>
    </source>
</evidence>
<feature type="transmembrane region" description="Helical" evidence="6">
    <location>
        <begin position="338"/>
        <end position="355"/>
    </location>
</feature>
<dbReference type="EMBL" id="QGGU01000006">
    <property type="protein sequence ID" value="PWK50949.1"/>
    <property type="molecule type" value="Genomic_DNA"/>
</dbReference>
<accession>A0A316FQR3</accession>
<dbReference type="Gene3D" id="3.60.15.10">
    <property type="entry name" value="Ribonuclease Z/Hydroxyacylglutathione hydrolase-like"/>
    <property type="match status" value="1"/>
</dbReference>
<comment type="caution">
    <text evidence="10">The sequence shown here is derived from an EMBL/GenBank/DDBJ whole genome shotgun (WGS) entry which is preliminary data.</text>
</comment>
<feature type="transmembrane region" description="Helical" evidence="6">
    <location>
        <begin position="392"/>
        <end position="421"/>
    </location>
</feature>
<dbReference type="GO" id="GO:0005886">
    <property type="term" value="C:plasma membrane"/>
    <property type="evidence" value="ECO:0007669"/>
    <property type="project" value="UniProtKB-SubCell"/>
</dbReference>
<evidence type="ECO:0000313" key="11">
    <source>
        <dbReference type="Proteomes" id="UP000245790"/>
    </source>
</evidence>
<feature type="domain" description="ComEC/Rec2-related protein" evidence="8">
    <location>
        <begin position="232"/>
        <end position="491"/>
    </location>
</feature>
<dbReference type="InterPro" id="IPR004797">
    <property type="entry name" value="Competence_ComEC/Rec2"/>
</dbReference>
<organism evidence="10 11">
    <name type="scientific">Pleionea mediterranea</name>
    <dbReference type="NCBI Taxonomy" id="523701"/>
    <lineage>
        <taxon>Bacteria</taxon>
        <taxon>Pseudomonadati</taxon>
        <taxon>Pseudomonadota</taxon>
        <taxon>Gammaproteobacteria</taxon>
        <taxon>Oceanospirillales</taxon>
        <taxon>Pleioneaceae</taxon>
        <taxon>Pleionea</taxon>
    </lineage>
</organism>
<dbReference type="Proteomes" id="UP000245790">
    <property type="component" value="Unassembled WGS sequence"/>
</dbReference>
<feature type="transmembrane region" description="Helical" evidence="6">
    <location>
        <begin position="287"/>
        <end position="310"/>
    </location>
</feature>
<evidence type="ECO:0000256" key="4">
    <source>
        <dbReference type="ARBA" id="ARBA00022989"/>
    </source>
</evidence>
<dbReference type="RefSeq" id="WP_109763603.1">
    <property type="nucleotide sequence ID" value="NZ_QGGU01000006.1"/>
</dbReference>
<evidence type="ECO:0000256" key="2">
    <source>
        <dbReference type="ARBA" id="ARBA00022475"/>
    </source>
</evidence>
<dbReference type="InterPro" id="IPR052159">
    <property type="entry name" value="Competence_DNA_uptake"/>
</dbReference>
<name>A0A316FQR3_9GAMM</name>
<dbReference type="SUPFAM" id="SSF56281">
    <property type="entry name" value="Metallo-hydrolase/oxidoreductase"/>
    <property type="match status" value="1"/>
</dbReference>
<evidence type="ECO:0000256" key="6">
    <source>
        <dbReference type="SAM" id="Phobius"/>
    </source>
</evidence>
<feature type="domain" description="DUF4131" evidence="9">
    <location>
        <begin position="28"/>
        <end position="195"/>
    </location>
</feature>
<dbReference type="Pfam" id="PF13567">
    <property type="entry name" value="DUF4131"/>
    <property type="match status" value="1"/>
</dbReference>